<dbReference type="PANTHER" id="PTHR47969">
    <property type="entry name" value="CHROMOSOME-ASSOCIATED KINESIN KIF4A-RELATED"/>
    <property type="match status" value="1"/>
</dbReference>
<dbReference type="PROSITE" id="PS00411">
    <property type="entry name" value="KINESIN_MOTOR_1"/>
    <property type="match status" value="1"/>
</dbReference>
<dbReference type="Pfam" id="PF00225">
    <property type="entry name" value="Kinesin"/>
    <property type="match status" value="1"/>
</dbReference>
<evidence type="ECO:0000256" key="10">
    <source>
        <dbReference type="RuleBase" id="RU000394"/>
    </source>
</evidence>
<keyword evidence="7 9" id="KW-0505">Motor protein</keyword>
<evidence type="ECO:0000256" key="7">
    <source>
        <dbReference type="ARBA" id="ARBA00023175"/>
    </source>
</evidence>
<dbReference type="GO" id="GO:0008017">
    <property type="term" value="F:microtubule binding"/>
    <property type="evidence" value="ECO:0007669"/>
    <property type="project" value="InterPro"/>
</dbReference>
<sequence>MPIGGRFAPVVGRPAALLICTRIDWGSAMLRQIFPLRRLMDAIFHFMFLCVQPRQPRIRLPIPVNDEEQKRGRCSGLKVVPFKAMALPVRPRTAGNGAANGESIKVVVRCRPLSETEIKQGHQNIVSMHPNRGVVEMRNPKDSSEPPKCFTFDSVYDGSSKQIDLYDETFRDLVNSVLNGFNGTIFAYGQTGTGKTFTMEGVADVPELRGVIPNSFEHIFQHIAQSQNQQYLVRASYLEIYQEEIRDLLNKDSKARLELKERPDVGVYVKDLSTFATKSVAEIKHVMSVGNSNRSVGRTNMNEHSSRSHAIFIITIECSEPGPDGENHIRVGRLNLVDLAGSERQTKTGAVGERLKEATKINLSLSALGNVISALVDGKSSHVPYRDSKLTRLLQDSLGGNSKTVMVANIGPASYNFDETLGTLRYANRAKNIKNKPKINEDPKDALLREFQDEIARLRAVLEKRANSAGKRKKTKRTTVANGEENDLGDVEKEMEEHLRKQQKQLDEDRRAVLADTNLFDDEKRKILTEMEENALKLAKEREAQTAVAAKIRTMQSKLLSGDGNLLDQTKEQQRQLEKKRIELADQKRREREILQELEAHEDNTAEIHQTFTNLRQEVDAKTKKLKKMVAKIQQIKGDIQDSGISHSEERQDLENSLTEINKELKLKLLIVENFIPPDTRERLKERAYFDEDELDWVILQPGQQRPKSSSSFESNHLTTTEEDSSFRRMVDSGLGTGGSDVSMSTNSGNFAPVVNSTKRPVSVMGMRRPISDYEKGSLTRLRHRMGRKVRSPAATCPANDDPFIPEEIMRFSGENVISFSHLEQLPQQTSSYQKTLTLYSKNKKEETDNVVIDAAHLPSTRRDSRIPLSKSVSSSRINSASHSKNAVARNALTRMGTAGTGDASSMFPRARGLVPAGVHGKR</sequence>
<evidence type="ECO:0000256" key="11">
    <source>
        <dbReference type="SAM" id="Coils"/>
    </source>
</evidence>
<feature type="domain" description="Kinesin motor" evidence="13">
    <location>
        <begin position="103"/>
        <end position="433"/>
    </location>
</feature>
<dbReference type="GO" id="GO:0007018">
    <property type="term" value="P:microtubule-based movement"/>
    <property type="evidence" value="ECO:0007669"/>
    <property type="project" value="InterPro"/>
</dbReference>
<dbReference type="CDD" id="cd01371">
    <property type="entry name" value="KISc_KIF3"/>
    <property type="match status" value="1"/>
</dbReference>
<feature type="binding site" evidence="9">
    <location>
        <begin position="189"/>
        <end position="196"/>
    </location>
    <ligand>
        <name>ATP</name>
        <dbReference type="ChEBI" id="CHEBI:30616"/>
    </ligand>
</feature>
<evidence type="ECO:0000313" key="15">
    <source>
        <dbReference type="Proteomes" id="UP001175271"/>
    </source>
</evidence>
<feature type="coiled-coil region" evidence="11">
    <location>
        <begin position="567"/>
        <end position="604"/>
    </location>
</feature>
<dbReference type="GO" id="GO:0005524">
    <property type="term" value="F:ATP binding"/>
    <property type="evidence" value="ECO:0007669"/>
    <property type="project" value="UniProtKB-UniRule"/>
</dbReference>
<name>A0AA39H6P1_9BILA</name>
<keyword evidence="15" id="KW-1185">Reference proteome</keyword>
<proteinExistence type="inferred from homology"/>
<comment type="subcellular location">
    <subcellularLocation>
        <location evidence="1">Cytoplasm</location>
        <location evidence="1">Cytoskeleton</location>
    </subcellularLocation>
</comment>
<comment type="similarity">
    <text evidence="9 10">Belongs to the TRAFAC class myosin-kinesin ATPase superfamily. Kinesin family.</text>
</comment>
<dbReference type="AlphaFoldDB" id="A0AA39H6P1"/>
<feature type="compositionally biased region" description="Polar residues" evidence="12">
    <location>
        <begin position="702"/>
        <end position="719"/>
    </location>
</feature>
<organism evidence="14 15">
    <name type="scientific">Steinernema hermaphroditum</name>
    <dbReference type="NCBI Taxonomy" id="289476"/>
    <lineage>
        <taxon>Eukaryota</taxon>
        <taxon>Metazoa</taxon>
        <taxon>Ecdysozoa</taxon>
        <taxon>Nematoda</taxon>
        <taxon>Chromadorea</taxon>
        <taxon>Rhabditida</taxon>
        <taxon>Tylenchina</taxon>
        <taxon>Panagrolaimomorpha</taxon>
        <taxon>Strongyloidoidea</taxon>
        <taxon>Steinernematidae</taxon>
        <taxon>Steinernema</taxon>
    </lineage>
</organism>
<evidence type="ECO:0000256" key="12">
    <source>
        <dbReference type="SAM" id="MobiDB-lite"/>
    </source>
</evidence>
<dbReference type="InterPro" id="IPR019821">
    <property type="entry name" value="Kinesin_motor_CS"/>
</dbReference>
<evidence type="ECO:0000256" key="1">
    <source>
        <dbReference type="ARBA" id="ARBA00004245"/>
    </source>
</evidence>
<comment type="caution">
    <text evidence="14">The sequence shown here is derived from an EMBL/GenBank/DDBJ whole genome shotgun (WGS) entry which is preliminary data.</text>
</comment>
<dbReference type="GO" id="GO:0060271">
    <property type="term" value="P:cilium assembly"/>
    <property type="evidence" value="ECO:0007669"/>
    <property type="project" value="UniProtKB-ARBA"/>
</dbReference>
<dbReference type="SMART" id="SM00129">
    <property type="entry name" value="KISc"/>
    <property type="match status" value="1"/>
</dbReference>
<evidence type="ECO:0000256" key="2">
    <source>
        <dbReference type="ARBA" id="ARBA00022490"/>
    </source>
</evidence>
<dbReference type="InterPro" id="IPR001752">
    <property type="entry name" value="Kinesin_motor_dom"/>
</dbReference>
<dbReference type="Gene3D" id="3.40.850.10">
    <property type="entry name" value="Kinesin motor domain"/>
    <property type="match status" value="1"/>
</dbReference>
<feature type="region of interest" description="Disordered" evidence="12">
    <location>
        <begin position="863"/>
        <end position="886"/>
    </location>
</feature>
<evidence type="ECO:0000256" key="8">
    <source>
        <dbReference type="ARBA" id="ARBA00023212"/>
    </source>
</evidence>
<evidence type="ECO:0000256" key="3">
    <source>
        <dbReference type="ARBA" id="ARBA00022701"/>
    </source>
</evidence>
<feature type="compositionally biased region" description="Polar residues" evidence="12">
    <location>
        <begin position="871"/>
        <end position="885"/>
    </location>
</feature>
<dbReference type="SUPFAM" id="SSF52540">
    <property type="entry name" value="P-loop containing nucleoside triphosphate hydrolases"/>
    <property type="match status" value="1"/>
</dbReference>
<evidence type="ECO:0000256" key="9">
    <source>
        <dbReference type="PROSITE-ProRule" id="PRU00283"/>
    </source>
</evidence>
<keyword evidence="6 11" id="KW-0175">Coiled coil</keyword>
<gene>
    <name evidence="14" type="ORF">QR680_003374</name>
</gene>
<keyword evidence="8" id="KW-0206">Cytoskeleton</keyword>
<evidence type="ECO:0000313" key="14">
    <source>
        <dbReference type="EMBL" id="KAK0400140.1"/>
    </source>
</evidence>
<dbReference type="PROSITE" id="PS50067">
    <property type="entry name" value="KINESIN_MOTOR_2"/>
    <property type="match status" value="1"/>
</dbReference>
<keyword evidence="2" id="KW-0963">Cytoplasm</keyword>
<feature type="coiled-coil region" evidence="11">
    <location>
        <begin position="448"/>
        <end position="512"/>
    </location>
</feature>
<evidence type="ECO:0000259" key="13">
    <source>
        <dbReference type="PROSITE" id="PS50067"/>
    </source>
</evidence>
<dbReference type="Proteomes" id="UP001175271">
    <property type="component" value="Unassembled WGS sequence"/>
</dbReference>
<dbReference type="GO" id="GO:0005871">
    <property type="term" value="C:kinesin complex"/>
    <property type="evidence" value="ECO:0007669"/>
    <property type="project" value="UniProtKB-ARBA"/>
</dbReference>
<protein>
    <recommendedName>
        <fullName evidence="10">Kinesin-like protein</fullName>
    </recommendedName>
</protein>
<dbReference type="PANTHER" id="PTHR47969:SF21">
    <property type="entry name" value="KINESIN-LIKE PROTEIN"/>
    <property type="match status" value="1"/>
</dbReference>
<accession>A0AA39H6P1</accession>
<dbReference type="InterPro" id="IPR036961">
    <property type="entry name" value="Kinesin_motor_dom_sf"/>
</dbReference>
<dbReference type="InterPro" id="IPR027417">
    <property type="entry name" value="P-loop_NTPase"/>
</dbReference>
<evidence type="ECO:0000256" key="5">
    <source>
        <dbReference type="ARBA" id="ARBA00022840"/>
    </source>
</evidence>
<evidence type="ECO:0000256" key="6">
    <source>
        <dbReference type="ARBA" id="ARBA00023054"/>
    </source>
</evidence>
<dbReference type="GO" id="GO:0005874">
    <property type="term" value="C:microtubule"/>
    <property type="evidence" value="ECO:0007669"/>
    <property type="project" value="UniProtKB-KW"/>
</dbReference>
<dbReference type="GO" id="GO:0003777">
    <property type="term" value="F:microtubule motor activity"/>
    <property type="evidence" value="ECO:0007669"/>
    <property type="project" value="InterPro"/>
</dbReference>
<feature type="region of interest" description="Disordered" evidence="12">
    <location>
        <begin position="701"/>
        <end position="725"/>
    </location>
</feature>
<keyword evidence="4 9" id="KW-0547">Nucleotide-binding</keyword>
<dbReference type="FunFam" id="3.40.850.10:FF:000017">
    <property type="entry name" value="Kinesin-like protein"/>
    <property type="match status" value="1"/>
</dbReference>
<reference evidence="14" key="1">
    <citation type="submission" date="2023-06" db="EMBL/GenBank/DDBJ databases">
        <title>Genomic analysis of the entomopathogenic nematode Steinernema hermaphroditum.</title>
        <authorList>
            <person name="Schwarz E.M."/>
            <person name="Heppert J.K."/>
            <person name="Baniya A."/>
            <person name="Schwartz H.T."/>
            <person name="Tan C.-H."/>
            <person name="Antoshechkin I."/>
            <person name="Sternberg P.W."/>
            <person name="Goodrich-Blair H."/>
            <person name="Dillman A.R."/>
        </authorList>
    </citation>
    <scope>NUCLEOTIDE SEQUENCE</scope>
    <source>
        <strain evidence="14">PS9179</strain>
        <tissue evidence="14">Whole animal</tissue>
    </source>
</reference>
<dbReference type="InterPro" id="IPR027640">
    <property type="entry name" value="Kinesin-like_fam"/>
</dbReference>
<keyword evidence="3 10" id="KW-0493">Microtubule</keyword>
<dbReference type="EMBL" id="JAUCMV010000005">
    <property type="protein sequence ID" value="KAK0400140.1"/>
    <property type="molecule type" value="Genomic_DNA"/>
</dbReference>
<evidence type="ECO:0000256" key="4">
    <source>
        <dbReference type="ARBA" id="ARBA00022741"/>
    </source>
</evidence>
<keyword evidence="5 9" id="KW-0067">ATP-binding</keyword>
<dbReference type="PRINTS" id="PR00380">
    <property type="entry name" value="KINESINHEAVY"/>
</dbReference>